<reference evidence="5" key="2">
    <citation type="journal article" date="2021" name="PeerJ">
        <title>Extensive microbial diversity within the chicken gut microbiome revealed by metagenomics and culture.</title>
        <authorList>
            <person name="Gilroy R."/>
            <person name="Ravi A."/>
            <person name="Getino M."/>
            <person name="Pursley I."/>
            <person name="Horton D.L."/>
            <person name="Alikhan N.F."/>
            <person name="Baker D."/>
            <person name="Gharbi K."/>
            <person name="Hall N."/>
            <person name="Watson M."/>
            <person name="Adriaenssens E.M."/>
            <person name="Foster-Nyarko E."/>
            <person name="Jarju S."/>
            <person name="Secka A."/>
            <person name="Antonio M."/>
            <person name="Oren A."/>
            <person name="Chaudhuri R.R."/>
            <person name="La Ragione R."/>
            <person name="Hildebrand F."/>
            <person name="Pallen M.J."/>
        </authorList>
    </citation>
    <scope>NUCLEOTIDE SEQUENCE</scope>
    <source>
        <strain evidence="5">2889</strain>
    </source>
</reference>
<dbReference type="PRINTS" id="PR00332">
    <property type="entry name" value="HISTRIAD"/>
</dbReference>
<evidence type="ECO:0000313" key="6">
    <source>
        <dbReference type="Proteomes" id="UP000823612"/>
    </source>
</evidence>
<dbReference type="EMBL" id="JADIMZ010000034">
    <property type="protein sequence ID" value="MBO8432183.1"/>
    <property type="molecule type" value="Genomic_DNA"/>
</dbReference>
<organism evidence="5 6">
    <name type="scientific">Candidatus Pullibacteroides excrementavium</name>
    <dbReference type="NCBI Taxonomy" id="2840905"/>
    <lineage>
        <taxon>Bacteria</taxon>
        <taxon>Pseudomonadati</taxon>
        <taxon>Bacteroidota</taxon>
        <taxon>Bacteroidia</taxon>
        <taxon>Bacteroidales</taxon>
        <taxon>Candidatus Pullibacteroides</taxon>
    </lineage>
</organism>
<evidence type="ECO:0000256" key="3">
    <source>
        <dbReference type="PROSITE-ProRule" id="PRU00464"/>
    </source>
</evidence>
<feature type="short sequence motif" description="Histidine triad motif" evidence="2 3">
    <location>
        <begin position="91"/>
        <end position="95"/>
    </location>
</feature>
<evidence type="ECO:0000256" key="1">
    <source>
        <dbReference type="PIRSR" id="PIRSR601310-1"/>
    </source>
</evidence>
<comment type="caution">
    <text evidence="5">The sequence shown here is derived from an EMBL/GenBank/DDBJ whole genome shotgun (WGS) entry which is preliminary data.</text>
</comment>
<dbReference type="PROSITE" id="PS51084">
    <property type="entry name" value="HIT_2"/>
    <property type="match status" value="1"/>
</dbReference>
<evidence type="ECO:0000256" key="2">
    <source>
        <dbReference type="PIRSR" id="PIRSR601310-3"/>
    </source>
</evidence>
<evidence type="ECO:0000259" key="4">
    <source>
        <dbReference type="PROSITE" id="PS51084"/>
    </source>
</evidence>
<dbReference type="PANTHER" id="PTHR46648:SF1">
    <property type="entry name" value="ADENOSINE 5'-MONOPHOSPHORAMIDASE HNT1"/>
    <property type="match status" value="1"/>
</dbReference>
<proteinExistence type="predicted"/>
<gene>
    <name evidence="5" type="ORF">IAB08_02665</name>
</gene>
<sequence>MASIFSKIVAGEIPCYKVAEDENHLAFLDIAPVAKGHVLVIPKKEIDYVFDMEDAELAGLMVFAKKVAKALIKVCPAPKIGVSVIGLDVPHAHVHLVPIHGVTDIDFGKEKLKLPEAEMKELAGRILAEFENL</sequence>
<dbReference type="GO" id="GO:0003824">
    <property type="term" value="F:catalytic activity"/>
    <property type="evidence" value="ECO:0007669"/>
    <property type="project" value="InterPro"/>
</dbReference>
<accession>A0A9D9DR98</accession>
<dbReference type="InterPro" id="IPR011146">
    <property type="entry name" value="HIT-like"/>
</dbReference>
<evidence type="ECO:0000313" key="5">
    <source>
        <dbReference type="EMBL" id="MBO8432183.1"/>
    </source>
</evidence>
<dbReference type="Pfam" id="PF01230">
    <property type="entry name" value="HIT"/>
    <property type="match status" value="1"/>
</dbReference>
<feature type="domain" description="HIT" evidence="4">
    <location>
        <begin position="4"/>
        <end position="107"/>
    </location>
</feature>
<dbReference type="AlphaFoldDB" id="A0A9D9DR98"/>
<dbReference type="Proteomes" id="UP000823612">
    <property type="component" value="Unassembled WGS sequence"/>
</dbReference>
<dbReference type="GO" id="GO:0009117">
    <property type="term" value="P:nucleotide metabolic process"/>
    <property type="evidence" value="ECO:0007669"/>
    <property type="project" value="TreeGrafter"/>
</dbReference>
<dbReference type="Gene3D" id="3.30.428.10">
    <property type="entry name" value="HIT-like"/>
    <property type="match status" value="1"/>
</dbReference>
<dbReference type="SUPFAM" id="SSF54197">
    <property type="entry name" value="HIT-like"/>
    <property type="match status" value="1"/>
</dbReference>
<dbReference type="InterPro" id="IPR001310">
    <property type="entry name" value="Histidine_triad_HIT"/>
</dbReference>
<dbReference type="InterPro" id="IPR036265">
    <property type="entry name" value="HIT-like_sf"/>
</dbReference>
<dbReference type="PANTHER" id="PTHR46648">
    <property type="entry name" value="HIT FAMILY PROTEIN 1"/>
    <property type="match status" value="1"/>
</dbReference>
<reference evidence="5" key="1">
    <citation type="submission" date="2020-10" db="EMBL/GenBank/DDBJ databases">
        <authorList>
            <person name="Gilroy R."/>
        </authorList>
    </citation>
    <scope>NUCLEOTIDE SEQUENCE</scope>
    <source>
        <strain evidence="5">2889</strain>
    </source>
</reference>
<protein>
    <submittedName>
        <fullName evidence="5">HIT family protein</fullName>
    </submittedName>
</protein>
<feature type="active site" description="Tele-AMP-histidine intermediate" evidence="1">
    <location>
        <position position="93"/>
    </location>
</feature>
<name>A0A9D9DR98_9BACT</name>